<evidence type="ECO:0000313" key="1">
    <source>
        <dbReference type="EMBL" id="WWQ60280.1"/>
    </source>
</evidence>
<dbReference type="Proteomes" id="UP001432202">
    <property type="component" value="Chromosome"/>
</dbReference>
<proteinExistence type="predicted"/>
<accession>A0AAX4L134</accession>
<keyword evidence="2" id="KW-1185">Reference proteome</keyword>
<evidence type="ECO:0000313" key="2">
    <source>
        <dbReference type="Proteomes" id="UP001432202"/>
    </source>
</evidence>
<dbReference type="EMBL" id="CP146016">
    <property type="protein sequence ID" value="WWQ60280.1"/>
    <property type="molecule type" value="Genomic_DNA"/>
</dbReference>
<sequence length="207" mass="23737">MRFEATVDYLRGIGKRYLTTEGHIIELGESLEKELYLIGISPKLFAEVLADLMAQKDGMYSFFVPAKNISEDCANVLRIFEILISTYNISRKMLVVIISVEGNAQITLLRPELYNNFSKELMAVLTKKYICLKITMPFIYRSVVFDTFNSFKKLFNIIFEGIIKLSGNTYMATISNDKKALIWKIDSTNIEYLSNNLIPSELLSLIR</sequence>
<protein>
    <submittedName>
        <fullName evidence="1">Uncharacterized protein</fullName>
    </submittedName>
</protein>
<dbReference type="GeneID" id="89337638"/>
<gene>
    <name evidence="1" type="ORF">V6M85_12675</name>
</gene>
<dbReference type="AlphaFoldDB" id="A0AAX4L134"/>
<reference evidence="1 2" key="1">
    <citation type="submission" date="2024-02" db="EMBL/GenBank/DDBJ databases">
        <title>STSV induces naive adaptation in Sulfolobus.</title>
        <authorList>
            <person name="Xiang X."/>
            <person name="Song M."/>
        </authorList>
    </citation>
    <scope>NUCLEOTIDE SEQUENCE [LARGE SCALE GENOMIC DNA]</scope>
    <source>
        <strain evidence="1 2">RT2</strain>
    </source>
</reference>
<organism evidence="1 2">
    <name type="scientific">Sulfolobus tengchongensis</name>
    <dbReference type="NCBI Taxonomy" id="207809"/>
    <lineage>
        <taxon>Archaea</taxon>
        <taxon>Thermoproteota</taxon>
        <taxon>Thermoprotei</taxon>
        <taxon>Sulfolobales</taxon>
        <taxon>Sulfolobaceae</taxon>
        <taxon>Sulfolobus</taxon>
    </lineage>
</organism>
<name>A0AAX4L134_9CREN</name>
<dbReference type="RefSeq" id="WP_338600795.1">
    <property type="nucleotide sequence ID" value="NZ_CP146016.1"/>
</dbReference>